<proteinExistence type="predicted"/>
<evidence type="ECO:0000313" key="2">
    <source>
        <dbReference type="Proteomes" id="UP001332243"/>
    </source>
</evidence>
<organism evidence="1 2">
    <name type="scientific">Plantactinospora sonchi</name>
    <dbReference type="NCBI Taxonomy" id="1544735"/>
    <lineage>
        <taxon>Bacteria</taxon>
        <taxon>Bacillati</taxon>
        <taxon>Actinomycetota</taxon>
        <taxon>Actinomycetes</taxon>
        <taxon>Micromonosporales</taxon>
        <taxon>Micromonosporaceae</taxon>
        <taxon>Plantactinospora</taxon>
    </lineage>
</organism>
<name>A0ABU7RUM2_9ACTN</name>
<protein>
    <submittedName>
        <fullName evidence="1">Uncharacterized protein</fullName>
    </submittedName>
</protein>
<dbReference type="RefSeq" id="WP_331215317.1">
    <property type="nucleotide sequence ID" value="NZ_JAZGQK010000013.1"/>
</dbReference>
<dbReference type="Proteomes" id="UP001332243">
    <property type="component" value="Unassembled WGS sequence"/>
</dbReference>
<keyword evidence="2" id="KW-1185">Reference proteome</keyword>
<dbReference type="EMBL" id="JAZGQK010000013">
    <property type="protein sequence ID" value="MEE6260192.1"/>
    <property type="molecule type" value="Genomic_DNA"/>
</dbReference>
<evidence type="ECO:0000313" key="1">
    <source>
        <dbReference type="EMBL" id="MEE6260192.1"/>
    </source>
</evidence>
<reference evidence="1 2" key="1">
    <citation type="submission" date="2024-01" db="EMBL/GenBank/DDBJ databases">
        <title>Genome insights into Plantactinospora sonchi sp. nov.</title>
        <authorList>
            <person name="Wang L."/>
        </authorList>
    </citation>
    <scope>NUCLEOTIDE SEQUENCE [LARGE SCALE GENOMIC DNA]</scope>
    <source>
        <strain evidence="1 2">NEAU-QY2</strain>
    </source>
</reference>
<comment type="caution">
    <text evidence="1">The sequence shown here is derived from an EMBL/GenBank/DDBJ whole genome shotgun (WGS) entry which is preliminary data.</text>
</comment>
<sequence length="179" mass="19808">MSTEQLQPWRWSYRADPRALPLADRHYNRQKIGSPQFVPPGRCVVLLTDDADALWVTSWPIAAYVQHAWAGAMVCSLFRREPTCPHRASTLITAAVAATRAHWPDLPALGMVTFVDPAKTRRKRDPGRCYRRAGWTPVGCTKGGLIALQLLPADCPTAVPARPPYAYGQGDLFELETAA</sequence>
<accession>A0ABU7RUM2</accession>
<gene>
    <name evidence="1" type="ORF">V1633_17015</name>
</gene>